<dbReference type="Pfam" id="PF03476">
    <property type="entry name" value="MOSC_N"/>
    <property type="match status" value="1"/>
</dbReference>
<evidence type="ECO:0000313" key="3">
    <source>
        <dbReference type="EMBL" id="EYE98714.1"/>
    </source>
</evidence>
<dbReference type="SUPFAM" id="SSF50800">
    <property type="entry name" value="PK beta-barrel domain-like"/>
    <property type="match status" value="1"/>
</dbReference>
<gene>
    <name evidence="3" type="ORF">EURHEDRAFT_448509</name>
</gene>
<dbReference type="RefSeq" id="XP_040642402.1">
    <property type="nucleotide sequence ID" value="XM_040783746.1"/>
</dbReference>
<reference evidence="4" key="1">
    <citation type="journal article" date="2014" name="Nat. Commun.">
        <title>Genomic adaptations of the halophilic Dead Sea filamentous fungus Eurotium rubrum.</title>
        <authorList>
            <person name="Kis-Papo T."/>
            <person name="Weig A.R."/>
            <person name="Riley R."/>
            <person name="Persoh D."/>
            <person name="Salamov A."/>
            <person name="Sun H."/>
            <person name="Lipzen A."/>
            <person name="Wasser S.P."/>
            <person name="Rambold G."/>
            <person name="Grigoriev I.V."/>
            <person name="Nevo E."/>
        </authorList>
    </citation>
    <scope>NUCLEOTIDE SEQUENCE [LARGE SCALE GENOMIC DNA]</scope>
    <source>
        <strain evidence="4">CBS 135680</strain>
    </source>
</reference>
<keyword evidence="4" id="KW-1185">Reference proteome</keyword>
<dbReference type="GO" id="GO:0003824">
    <property type="term" value="F:catalytic activity"/>
    <property type="evidence" value="ECO:0007669"/>
    <property type="project" value="InterPro"/>
</dbReference>
<proteinExistence type="predicted"/>
<evidence type="ECO:0000256" key="1">
    <source>
        <dbReference type="SAM" id="MobiDB-lite"/>
    </source>
</evidence>
<dbReference type="InterPro" id="IPR011037">
    <property type="entry name" value="Pyrv_Knase-like_insert_dom_sf"/>
</dbReference>
<protein>
    <recommendedName>
        <fullName evidence="2">MOSC domain-containing protein</fullName>
    </recommendedName>
</protein>
<name>A0A017SQ14_ASPRC</name>
<dbReference type="STRING" id="1388766.A0A017SQ14"/>
<dbReference type="InterPro" id="IPR005302">
    <property type="entry name" value="MoCF_Sase_C"/>
</dbReference>
<dbReference type="InterPro" id="IPR005303">
    <property type="entry name" value="MOCOS_middle"/>
</dbReference>
<dbReference type="GeneID" id="63698870"/>
<dbReference type="PANTHER" id="PTHR14237:SF23">
    <property type="entry name" value="MOSC DOMAIN PROTEIN (AFU_ORTHOLOGUE AFUA_7G05900)"/>
    <property type="match status" value="1"/>
</dbReference>
<dbReference type="Pfam" id="PF03473">
    <property type="entry name" value="MOSC"/>
    <property type="match status" value="1"/>
</dbReference>
<dbReference type="PROSITE" id="PS51340">
    <property type="entry name" value="MOSC"/>
    <property type="match status" value="1"/>
</dbReference>
<dbReference type="OrthoDB" id="17255at2759"/>
<sequence length="435" mass="48910">MFDILPKFQDAALITILCILPLLILNHNLHQQKQKQPQGCRKLNLPPEKSNLHDEHSPKYAQGVPETHHDPNGKPSWRIKALFTYPIKSCAGVELNVSDVVPTGLKYDRQFCFAEYVVPKQQDAEPYWTARTLRDKRFERMALIRSEVWVPDSRVGSYAPDLDEVKSEGVMVISYPRTFSGAMSFLGELGIALGVISKEHSFQIPLSPPPDNLSSYPNTPVKIWKDFPMAYNYAHHLPSSLYDYLGFDSGSQLTLFRVNPSHHREIFRCAPPKQTLGFQTVTGFADAYPIHLLSLSSVRDVGSRCADIPRLSIRRFRANIIVQGPGAFEEDHWKRIGIGGAGGGVEIHTVCRTVRCRLPNVDPDTGVKHPSEPDRTLRGYRRIDPGCLTYACLGMQLVPAVERFRISVDDPISVLETGEHFYIKMLAPGERVPGE</sequence>
<dbReference type="AlphaFoldDB" id="A0A017SQ14"/>
<dbReference type="EMBL" id="KK088413">
    <property type="protein sequence ID" value="EYE98714.1"/>
    <property type="molecule type" value="Genomic_DNA"/>
</dbReference>
<dbReference type="HOGENOM" id="CLU_028286_7_1_1"/>
<organism evidence="3 4">
    <name type="scientific">Aspergillus ruber (strain CBS 135680)</name>
    <dbReference type="NCBI Taxonomy" id="1388766"/>
    <lineage>
        <taxon>Eukaryota</taxon>
        <taxon>Fungi</taxon>
        <taxon>Dikarya</taxon>
        <taxon>Ascomycota</taxon>
        <taxon>Pezizomycotina</taxon>
        <taxon>Eurotiomycetes</taxon>
        <taxon>Eurotiomycetidae</taxon>
        <taxon>Eurotiales</taxon>
        <taxon>Aspergillaceae</taxon>
        <taxon>Aspergillus</taxon>
        <taxon>Aspergillus subgen. Aspergillus</taxon>
    </lineage>
</organism>
<feature type="region of interest" description="Disordered" evidence="1">
    <location>
        <begin position="35"/>
        <end position="72"/>
    </location>
</feature>
<feature type="domain" description="MOSC" evidence="2">
    <location>
        <begin position="264"/>
        <end position="415"/>
    </location>
</feature>
<dbReference type="GO" id="GO:0030151">
    <property type="term" value="F:molybdenum ion binding"/>
    <property type="evidence" value="ECO:0007669"/>
    <property type="project" value="InterPro"/>
</dbReference>
<dbReference type="PANTHER" id="PTHR14237">
    <property type="entry name" value="MOLYBDOPTERIN COFACTOR SULFURASE MOSC"/>
    <property type="match status" value="1"/>
</dbReference>
<evidence type="ECO:0000259" key="2">
    <source>
        <dbReference type="PROSITE" id="PS51340"/>
    </source>
</evidence>
<dbReference type="GO" id="GO:0030170">
    <property type="term" value="F:pyridoxal phosphate binding"/>
    <property type="evidence" value="ECO:0007669"/>
    <property type="project" value="InterPro"/>
</dbReference>
<dbReference type="Proteomes" id="UP000019804">
    <property type="component" value="Unassembled WGS sequence"/>
</dbReference>
<evidence type="ECO:0000313" key="4">
    <source>
        <dbReference type="Proteomes" id="UP000019804"/>
    </source>
</evidence>
<accession>A0A017SQ14</accession>